<reference evidence="3 4" key="1">
    <citation type="submission" date="2020-12" db="EMBL/GenBank/DDBJ databases">
        <title>De novo assembly of Tibetan sheep genome.</title>
        <authorList>
            <person name="Li X."/>
        </authorList>
    </citation>
    <scope>NUCLEOTIDE SEQUENCE [LARGE SCALE GENOMIC DNA]</scope>
    <source>
        <tissue evidence="3">Heart</tissue>
    </source>
</reference>
<feature type="region of interest" description="Disordered" evidence="1">
    <location>
        <begin position="80"/>
        <end position="107"/>
    </location>
</feature>
<keyword evidence="2" id="KW-0472">Membrane</keyword>
<organism evidence="3 4">
    <name type="scientific">Ovis aries</name>
    <name type="common">Sheep</name>
    <dbReference type="NCBI Taxonomy" id="9940"/>
    <lineage>
        <taxon>Eukaryota</taxon>
        <taxon>Metazoa</taxon>
        <taxon>Chordata</taxon>
        <taxon>Craniata</taxon>
        <taxon>Vertebrata</taxon>
        <taxon>Euteleostomi</taxon>
        <taxon>Mammalia</taxon>
        <taxon>Eutheria</taxon>
        <taxon>Laurasiatheria</taxon>
        <taxon>Artiodactyla</taxon>
        <taxon>Ruminantia</taxon>
        <taxon>Pecora</taxon>
        <taxon>Bovidae</taxon>
        <taxon>Caprinae</taxon>
        <taxon>Ovis</taxon>
    </lineage>
</organism>
<evidence type="ECO:0000313" key="4">
    <source>
        <dbReference type="Proteomes" id="UP000664991"/>
    </source>
</evidence>
<dbReference type="EMBL" id="JAEMGP010000001">
    <property type="protein sequence ID" value="KAG5215987.1"/>
    <property type="molecule type" value="Genomic_DNA"/>
</dbReference>
<accession>A0A836AHN8</accession>
<keyword evidence="2" id="KW-0812">Transmembrane</keyword>
<protein>
    <submittedName>
        <fullName evidence="3">Uncharacterized protein</fullName>
    </submittedName>
</protein>
<evidence type="ECO:0000313" key="3">
    <source>
        <dbReference type="EMBL" id="KAG5215987.1"/>
    </source>
</evidence>
<feature type="transmembrane region" description="Helical" evidence="2">
    <location>
        <begin position="44"/>
        <end position="61"/>
    </location>
</feature>
<evidence type="ECO:0000256" key="2">
    <source>
        <dbReference type="SAM" id="Phobius"/>
    </source>
</evidence>
<dbReference type="Proteomes" id="UP000664991">
    <property type="component" value="Unassembled WGS sequence"/>
</dbReference>
<proteinExistence type="predicted"/>
<evidence type="ECO:0000256" key="1">
    <source>
        <dbReference type="SAM" id="MobiDB-lite"/>
    </source>
</evidence>
<keyword evidence="2" id="KW-1133">Transmembrane helix</keyword>
<feature type="region of interest" description="Disordered" evidence="1">
    <location>
        <begin position="1"/>
        <end position="32"/>
    </location>
</feature>
<sequence>MLVRSPPARGPREPGIHLSEAGRAAPSPFAPGALKARSPAGSTIWAAALLGFLCSLLNVLFSCKPIRPFRLPGRAVGALGAPLTSGNATAPSAALPDSEGSRHAWRR</sequence>
<dbReference type="AlphaFoldDB" id="A0A836AHN8"/>
<name>A0A836AHN8_SHEEP</name>
<comment type="caution">
    <text evidence="3">The sequence shown here is derived from an EMBL/GenBank/DDBJ whole genome shotgun (WGS) entry which is preliminary data.</text>
</comment>
<gene>
    <name evidence="3" type="ORF">JEQ12_001563</name>
</gene>